<protein>
    <submittedName>
        <fullName evidence="7 8">Sterol desaturase</fullName>
    </submittedName>
</protein>
<dbReference type="InterPro" id="IPR006694">
    <property type="entry name" value="Fatty_acid_hydroxylase"/>
</dbReference>
<dbReference type="Pfam" id="PF04116">
    <property type="entry name" value="FA_hydroxylase"/>
    <property type="match status" value="1"/>
</dbReference>
<reference evidence="8" key="2">
    <citation type="submission" date="2020-05" db="UniProtKB">
        <authorList>
            <consortium name="EnsemblMetazoa"/>
        </authorList>
    </citation>
    <scope>IDENTIFICATION</scope>
    <source>
        <strain evidence="8">JHB</strain>
    </source>
</reference>
<organism>
    <name type="scientific">Culex quinquefasciatus</name>
    <name type="common">Southern house mosquito</name>
    <name type="synonym">Culex pungens</name>
    <dbReference type="NCBI Taxonomy" id="7176"/>
    <lineage>
        <taxon>Eukaryota</taxon>
        <taxon>Metazoa</taxon>
        <taxon>Ecdysozoa</taxon>
        <taxon>Arthropoda</taxon>
        <taxon>Hexapoda</taxon>
        <taxon>Insecta</taxon>
        <taxon>Pterygota</taxon>
        <taxon>Neoptera</taxon>
        <taxon>Endopterygota</taxon>
        <taxon>Diptera</taxon>
        <taxon>Nematocera</taxon>
        <taxon>Culicoidea</taxon>
        <taxon>Culicidae</taxon>
        <taxon>Culicinae</taxon>
        <taxon>Culicini</taxon>
        <taxon>Culex</taxon>
        <taxon>Culex</taxon>
    </lineage>
</organism>
<dbReference type="HOGENOM" id="CLU_047036_1_1_1"/>
<reference evidence="7" key="1">
    <citation type="submission" date="2007-03" db="EMBL/GenBank/DDBJ databases">
        <title>Annotation of Culex pipiens quinquefasciatus.</title>
        <authorList>
            <consortium name="The Broad Institute Genome Sequencing Platform"/>
            <person name="Atkinson P.W."/>
            <person name="Hemingway J."/>
            <person name="Christensen B.M."/>
            <person name="Higgs S."/>
            <person name="Kodira C."/>
            <person name="Hannick L."/>
            <person name="Megy K."/>
            <person name="O'Leary S."/>
            <person name="Pearson M."/>
            <person name="Haas B.J."/>
            <person name="Mauceli E."/>
            <person name="Wortman J.R."/>
            <person name="Lee N.H."/>
            <person name="Guigo R."/>
            <person name="Stanke M."/>
            <person name="Alvarado L."/>
            <person name="Amedeo P."/>
            <person name="Antoine C.H."/>
            <person name="Arensburger P."/>
            <person name="Bidwell S.L."/>
            <person name="Crawford M."/>
            <person name="Camaro F."/>
            <person name="Devon K."/>
            <person name="Engels R."/>
            <person name="Hammond M."/>
            <person name="Howarth C."/>
            <person name="Koehrsen M."/>
            <person name="Lawson D."/>
            <person name="Montgomery P."/>
            <person name="Nene V."/>
            <person name="Nusbaum C."/>
            <person name="Puiu D."/>
            <person name="Romero-Severson J."/>
            <person name="Severson D.W."/>
            <person name="Shumway M."/>
            <person name="Sisk P."/>
            <person name="Stolte C."/>
            <person name="Zeng Q."/>
            <person name="Eisenstadt E."/>
            <person name="Fraser-Liggett C."/>
            <person name="Strausberg R."/>
            <person name="Galagan J."/>
            <person name="Birren B."/>
            <person name="Collins F.H."/>
        </authorList>
    </citation>
    <scope>NUCLEOTIDE SEQUENCE [LARGE SCALE GENOMIC DNA]</scope>
    <source>
        <strain evidence="7">JHB</strain>
    </source>
</reference>
<feature type="transmembrane region" description="Helical" evidence="5">
    <location>
        <begin position="82"/>
        <end position="108"/>
    </location>
</feature>
<evidence type="ECO:0000313" key="8">
    <source>
        <dbReference type="EnsemblMetazoa" id="CPIJ017306-PA"/>
    </source>
</evidence>
<dbReference type="OrthoDB" id="408954at2759"/>
<dbReference type="EnsemblMetazoa" id="CPIJ017306-RA">
    <property type="protein sequence ID" value="CPIJ017306-PA"/>
    <property type="gene ID" value="CPIJ017306"/>
</dbReference>
<name>B0XDV9_CULQU</name>
<evidence type="ECO:0000256" key="1">
    <source>
        <dbReference type="ARBA" id="ARBA00004370"/>
    </source>
</evidence>
<evidence type="ECO:0000313" key="9">
    <source>
        <dbReference type="Proteomes" id="UP000002320"/>
    </source>
</evidence>
<keyword evidence="9" id="KW-1185">Reference proteome</keyword>
<accession>B0XDV9</accession>
<keyword evidence="2 5" id="KW-0812">Transmembrane</keyword>
<sequence length="338" mass="39225">MSLGVEIFDLPARHFQVFWGASGDLWQSLWDRVLDVTAMSLGVEIFDLPARHFQVFWGASGDLWQSLWDRVLDVTGDDPFRLWIFGTLLYTMTLYWTIGSAYTLLDVFNRPAFLRRYKVQPGTNEPVDRDRLVRVIRQVVFNQIFTGLPMLLGLYYFIEPQTVAGIRELPTFPTVVWQLAACVVIEEFGFYYSHRLLHHSRIYKFVHKQHHEWTAPIAITAMYSHPLENILSNLVPIGVGVWATGCHLTVAWLWFTLAISNTLHVHSGYHLPFLPSPEQHDFHHLKFTQCYGVLGVLDWLHGTNSLFLSSKQSERDYILTKFVPLRELHPDQQQAKDK</sequence>
<evidence type="ECO:0000256" key="3">
    <source>
        <dbReference type="ARBA" id="ARBA00022989"/>
    </source>
</evidence>
<dbReference type="eggNOG" id="KOG0873">
    <property type="taxonomic scope" value="Eukaryota"/>
</dbReference>
<dbReference type="KEGG" id="cqu:CpipJ_CPIJ017306"/>
<dbReference type="Proteomes" id="UP000002320">
    <property type="component" value="Unassembled WGS sequence"/>
</dbReference>
<dbReference type="VEuPathDB" id="VectorBase:CPIJ017306"/>
<dbReference type="GO" id="GO:0016491">
    <property type="term" value="F:oxidoreductase activity"/>
    <property type="evidence" value="ECO:0007669"/>
    <property type="project" value="InterPro"/>
</dbReference>
<evidence type="ECO:0000259" key="6">
    <source>
        <dbReference type="Pfam" id="PF04116"/>
    </source>
</evidence>
<dbReference type="PANTHER" id="PTHR11863">
    <property type="entry name" value="STEROL DESATURASE"/>
    <property type="match status" value="1"/>
</dbReference>
<dbReference type="InterPro" id="IPR050307">
    <property type="entry name" value="Sterol_Desaturase_Related"/>
</dbReference>
<dbReference type="VEuPathDB" id="VectorBase:CQUJHB007987"/>
<dbReference type="EMBL" id="DS232786">
    <property type="protein sequence ID" value="EDS45666.1"/>
    <property type="molecule type" value="Genomic_DNA"/>
</dbReference>
<evidence type="ECO:0000256" key="2">
    <source>
        <dbReference type="ARBA" id="ARBA00022692"/>
    </source>
</evidence>
<evidence type="ECO:0000256" key="5">
    <source>
        <dbReference type="SAM" id="Phobius"/>
    </source>
</evidence>
<gene>
    <name evidence="8" type="primary">6051383</name>
    <name evidence="7" type="ORF">CpipJ_CPIJ017306</name>
</gene>
<feature type="domain" description="Fatty acid hydroxylase" evidence="6">
    <location>
        <begin position="180"/>
        <end position="303"/>
    </location>
</feature>
<keyword evidence="4 5" id="KW-0472">Membrane</keyword>
<dbReference type="GO" id="GO:0008610">
    <property type="term" value="P:lipid biosynthetic process"/>
    <property type="evidence" value="ECO:0007669"/>
    <property type="project" value="InterPro"/>
</dbReference>
<dbReference type="STRING" id="7176.B0XDV9"/>
<comment type="subcellular location">
    <subcellularLocation>
        <location evidence="1">Membrane</location>
    </subcellularLocation>
</comment>
<dbReference type="AlphaFoldDB" id="B0XDV9"/>
<dbReference type="OMA" id="YCTPLEH"/>
<feature type="transmembrane region" description="Helical" evidence="5">
    <location>
        <begin position="139"/>
        <end position="158"/>
    </location>
</feature>
<keyword evidence="3 5" id="KW-1133">Transmembrane helix</keyword>
<dbReference type="InParanoid" id="B0XDV9"/>
<proteinExistence type="predicted"/>
<dbReference type="GO" id="GO:0016020">
    <property type="term" value="C:membrane"/>
    <property type="evidence" value="ECO:0007669"/>
    <property type="project" value="UniProtKB-SubCell"/>
</dbReference>
<evidence type="ECO:0000256" key="4">
    <source>
        <dbReference type="ARBA" id="ARBA00023136"/>
    </source>
</evidence>
<dbReference type="GO" id="GO:0005506">
    <property type="term" value="F:iron ion binding"/>
    <property type="evidence" value="ECO:0007669"/>
    <property type="project" value="InterPro"/>
</dbReference>
<evidence type="ECO:0000313" key="7">
    <source>
        <dbReference type="EMBL" id="EDS45666.1"/>
    </source>
</evidence>